<organism evidence="9 10">
    <name type="scientific">Priapulus caudatus</name>
    <name type="common">Priapulid worm</name>
    <dbReference type="NCBI Taxonomy" id="37621"/>
    <lineage>
        <taxon>Eukaryota</taxon>
        <taxon>Metazoa</taxon>
        <taxon>Ecdysozoa</taxon>
        <taxon>Scalidophora</taxon>
        <taxon>Priapulida</taxon>
        <taxon>Priapulimorpha</taxon>
        <taxon>Priapulimorphida</taxon>
        <taxon>Priapulidae</taxon>
        <taxon>Priapulus</taxon>
    </lineage>
</organism>
<sequence length="204" mass="23396">MYDQLLVELRNEDRASFHNFMRMPPEMFDELLARVGPRITKEHTSCREPLEPGLKLALTLRHLASGCKNSSMKFGWRVPHNTQSLLVREVCQAIIDEYLDELMNCPNTPDGWRAIADQFFQKSNFPHTCGALDGKHVACRSPPKSGSMYYNYKGFYSIVLMALVDADYKFIWADVGGRISSGTSQIYKDCELKECRVKLYIRVS</sequence>
<keyword evidence="7" id="KW-0539">Nucleus</keyword>
<dbReference type="PANTHER" id="PTHR22930">
    <property type="match status" value="1"/>
</dbReference>
<evidence type="ECO:0000313" key="9">
    <source>
        <dbReference type="Proteomes" id="UP000695022"/>
    </source>
</evidence>
<keyword evidence="6" id="KW-0378">Hydrolase</keyword>
<comment type="similarity">
    <text evidence="3">Belongs to the HARBI1 family.</text>
</comment>
<proteinExistence type="inferred from homology"/>
<comment type="cofactor">
    <cofactor evidence="1">
        <name>a divalent metal cation</name>
        <dbReference type="ChEBI" id="CHEBI:60240"/>
    </cofactor>
</comment>
<evidence type="ECO:0000256" key="6">
    <source>
        <dbReference type="ARBA" id="ARBA00022801"/>
    </source>
</evidence>
<accession>A0ABM1EGV8</accession>
<reference evidence="10" key="1">
    <citation type="submission" date="2025-08" db="UniProtKB">
        <authorList>
            <consortium name="RefSeq"/>
        </authorList>
    </citation>
    <scope>IDENTIFICATION</scope>
</reference>
<feature type="domain" description="DDE Tnp4" evidence="8">
    <location>
        <begin position="132"/>
        <end position="180"/>
    </location>
</feature>
<evidence type="ECO:0000256" key="3">
    <source>
        <dbReference type="ARBA" id="ARBA00006958"/>
    </source>
</evidence>
<dbReference type="InterPro" id="IPR045249">
    <property type="entry name" value="HARBI1-like"/>
</dbReference>
<evidence type="ECO:0000256" key="2">
    <source>
        <dbReference type="ARBA" id="ARBA00004123"/>
    </source>
</evidence>
<keyword evidence="5" id="KW-0479">Metal-binding</keyword>
<keyword evidence="9" id="KW-1185">Reference proteome</keyword>
<comment type="subcellular location">
    <subcellularLocation>
        <location evidence="2">Nucleus</location>
    </subcellularLocation>
</comment>
<evidence type="ECO:0000256" key="7">
    <source>
        <dbReference type="ARBA" id="ARBA00023242"/>
    </source>
</evidence>
<evidence type="ECO:0000256" key="4">
    <source>
        <dbReference type="ARBA" id="ARBA00022722"/>
    </source>
</evidence>
<name>A0ABM1EGV8_PRICU</name>
<evidence type="ECO:0000259" key="8">
    <source>
        <dbReference type="Pfam" id="PF13359"/>
    </source>
</evidence>
<dbReference type="RefSeq" id="XP_014671429.1">
    <property type="nucleotide sequence ID" value="XM_014815943.1"/>
</dbReference>
<gene>
    <name evidence="10" type="primary">LOC106812148</name>
</gene>
<dbReference type="PANTHER" id="PTHR22930:SF198">
    <property type="entry name" value="DDE TNP4 DOMAIN-CONTAINING PROTEIN"/>
    <property type="match status" value="1"/>
</dbReference>
<dbReference type="Proteomes" id="UP000695022">
    <property type="component" value="Unplaced"/>
</dbReference>
<keyword evidence="4" id="KW-0540">Nuclease</keyword>
<dbReference type="Pfam" id="PF13359">
    <property type="entry name" value="DDE_Tnp_4"/>
    <property type="match status" value="1"/>
</dbReference>
<evidence type="ECO:0000313" key="10">
    <source>
        <dbReference type="RefSeq" id="XP_014671429.1"/>
    </source>
</evidence>
<protein>
    <submittedName>
        <fullName evidence="10">Uncharacterized protein LOC106812148</fullName>
    </submittedName>
</protein>
<evidence type="ECO:0000256" key="1">
    <source>
        <dbReference type="ARBA" id="ARBA00001968"/>
    </source>
</evidence>
<evidence type="ECO:0000256" key="5">
    <source>
        <dbReference type="ARBA" id="ARBA00022723"/>
    </source>
</evidence>
<dbReference type="InterPro" id="IPR027806">
    <property type="entry name" value="HARBI1_dom"/>
</dbReference>
<dbReference type="GeneID" id="106812148"/>